<dbReference type="AlphaFoldDB" id="A0A0C2WZ83"/>
<name>A0A0C2WZ83_AMAMK</name>
<dbReference type="HOGENOM" id="CLU_2922149_0_0_1"/>
<evidence type="ECO:0000313" key="1">
    <source>
        <dbReference type="EMBL" id="KIL62176.1"/>
    </source>
</evidence>
<reference evidence="1 2" key="1">
    <citation type="submission" date="2014-04" db="EMBL/GenBank/DDBJ databases">
        <title>Evolutionary Origins and Diversification of the Mycorrhizal Mutualists.</title>
        <authorList>
            <consortium name="DOE Joint Genome Institute"/>
            <consortium name="Mycorrhizal Genomics Consortium"/>
            <person name="Kohler A."/>
            <person name="Kuo A."/>
            <person name="Nagy L.G."/>
            <person name="Floudas D."/>
            <person name="Copeland A."/>
            <person name="Barry K.W."/>
            <person name="Cichocki N."/>
            <person name="Veneault-Fourrey C."/>
            <person name="LaButti K."/>
            <person name="Lindquist E.A."/>
            <person name="Lipzen A."/>
            <person name="Lundell T."/>
            <person name="Morin E."/>
            <person name="Murat C."/>
            <person name="Riley R."/>
            <person name="Ohm R."/>
            <person name="Sun H."/>
            <person name="Tunlid A."/>
            <person name="Henrissat B."/>
            <person name="Grigoriev I.V."/>
            <person name="Hibbett D.S."/>
            <person name="Martin F."/>
        </authorList>
    </citation>
    <scope>NUCLEOTIDE SEQUENCE [LARGE SCALE GENOMIC DNA]</scope>
    <source>
        <strain evidence="1 2">Koide BX008</strain>
    </source>
</reference>
<dbReference type="Proteomes" id="UP000054549">
    <property type="component" value="Unassembled WGS sequence"/>
</dbReference>
<keyword evidence="2" id="KW-1185">Reference proteome</keyword>
<sequence>MLPNCRPMRDGINGREDLIHRSHDEQRKANRFVDVSTLDNLRGLRFPHDLLNNGCMQCYKI</sequence>
<dbReference type="InParanoid" id="A0A0C2WZ83"/>
<evidence type="ECO:0000313" key="2">
    <source>
        <dbReference type="Proteomes" id="UP000054549"/>
    </source>
</evidence>
<dbReference type="EMBL" id="KN818274">
    <property type="protein sequence ID" value="KIL62176.1"/>
    <property type="molecule type" value="Genomic_DNA"/>
</dbReference>
<gene>
    <name evidence="1" type="ORF">M378DRAFT_801490</name>
</gene>
<accession>A0A0C2WZ83</accession>
<proteinExistence type="predicted"/>
<organism evidence="1 2">
    <name type="scientific">Amanita muscaria (strain Koide BX008)</name>
    <dbReference type="NCBI Taxonomy" id="946122"/>
    <lineage>
        <taxon>Eukaryota</taxon>
        <taxon>Fungi</taxon>
        <taxon>Dikarya</taxon>
        <taxon>Basidiomycota</taxon>
        <taxon>Agaricomycotina</taxon>
        <taxon>Agaricomycetes</taxon>
        <taxon>Agaricomycetidae</taxon>
        <taxon>Agaricales</taxon>
        <taxon>Pluteineae</taxon>
        <taxon>Amanitaceae</taxon>
        <taxon>Amanita</taxon>
    </lineage>
</organism>
<protein>
    <submittedName>
        <fullName evidence="1">Uncharacterized protein</fullName>
    </submittedName>
</protein>